<dbReference type="PANTHER" id="PTHR13256:SF16">
    <property type="entry name" value="ALPHA_BETA-TUBULIN-N-ACETYLTRANSFERASE 9"/>
    <property type="match status" value="1"/>
</dbReference>
<evidence type="ECO:0000256" key="2">
    <source>
        <dbReference type="ARBA" id="ARBA00022679"/>
    </source>
</evidence>
<evidence type="ECO:0000259" key="4">
    <source>
        <dbReference type="Pfam" id="PF13302"/>
    </source>
</evidence>
<dbReference type="Pfam" id="PF13302">
    <property type="entry name" value="Acetyltransf_3"/>
    <property type="match status" value="1"/>
</dbReference>
<accession>R0JXU8</accession>
<dbReference type="Gene3D" id="3.40.630.30">
    <property type="match status" value="1"/>
</dbReference>
<dbReference type="GO" id="GO:0008080">
    <property type="term" value="F:N-acetyltransferase activity"/>
    <property type="evidence" value="ECO:0007669"/>
    <property type="project" value="InterPro"/>
</dbReference>
<proteinExistence type="inferred from homology"/>
<reference evidence="5 6" key="1">
    <citation type="journal article" date="2012" name="PLoS Pathog.">
        <title>Diverse lifestyles and strategies of plant pathogenesis encoded in the genomes of eighteen Dothideomycetes fungi.</title>
        <authorList>
            <person name="Ohm R.A."/>
            <person name="Feau N."/>
            <person name="Henrissat B."/>
            <person name="Schoch C.L."/>
            <person name="Horwitz B.A."/>
            <person name="Barry K.W."/>
            <person name="Condon B.J."/>
            <person name="Copeland A.C."/>
            <person name="Dhillon B."/>
            <person name="Glaser F."/>
            <person name="Hesse C.N."/>
            <person name="Kosti I."/>
            <person name="LaButti K."/>
            <person name="Lindquist E.A."/>
            <person name="Lucas S."/>
            <person name="Salamov A.A."/>
            <person name="Bradshaw R.E."/>
            <person name="Ciuffetti L."/>
            <person name="Hamelin R.C."/>
            <person name="Kema G.H.J."/>
            <person name="Lawrence C."/>
            <person name="Scott J.A."/>
            <person name="Spatafora J.W."/>
            <person name="Turgeon B.G."/>
            <person name="de Wit P.J.G.M."/>
            <person name="Zhong S."/>
            <person name="Goodwin S.B."/>
            <person name="Grigoriev I.V."/>
        </authorList>
    </citation>
    <scope>NUCLEOTIDE SEQUENCE [LARGE SCALE GENOMIC DNA]</scope>
    <source>
        <strain evidence="6">28A</strain>
    </source>
</reference>
<dbReference type="AlphaFoldDB" id="R0JXU8"/>
<dbReference type="GeneID" id="19404957"/>
<dbReference type="InterPro" id="IPR039135">
    <property type="entry name" value="NAT9-like"/>
</dbReference>
<dbReference type="PANTHER" id="PTHR13256">
    <property type="entry name" value="N-ACETYLTRANSFERASE 9"/>
    <property type="match status" value="1"/>
</dbReference>
<dbReference type="InterPro" id="IPR000182">
    <property type="entry name" value="GNAT_dom"/>
</dbReference>
<dbReference type="eggNOG" id="KOG4135">
    <property type="taxonomic scope" value="Eukaryota"/>
</dbReference>
<dbReference type="EMBL" id="KB908877">
    <property type="protein sequence ID" value="EOA81072.1"/>
    <property type="molecule type" value="Genomic_DNA"/>
</dbReference>
<evidence type="ECO:0000313" key="6">
    <source>
        <dbReference type="Proteomes" id="UP000016935"/>
    </source>
</evidence>
<dbReference type="OrthoDB" id="5043642at2759"/>
<gene>
    <name evidence="5" type="ORF">SETTUDRAFT_44880</name>
</gene>
<reference evidence="5 6" key="2">
    <citation type="journal article" date="2013" name="PLoS Genet.">
        <title>Comparative genome structure, secondary metabolite, and effector coding capacity across Cochliobolus pathogens.</title>
        <authorList>
            <person name="Condon B.J."/>
            <person name="Leng Y."/>
            <person name="Wu D."/>
            <person name="Bushley K.E."/>
            <person name="Ohm R.A."/>
            <person name="Otillar R."/>
            <person name="Martin J."/>
            <person name="Schackwitz W."/>
            <person name="Grimwood J."/>
            <person name="MohdZainudin N."/>
            <person name="Xue C."/>
            <person name="Wang R."/>
            <person name="Manning V.A."/>
            <person name="Dhillon B."/>
            <person name="Tu Z.J."/>
            <person name="Steffenson B.J."/>
            <person name="Salamov A."/>
            <person name="Sun H."/>
            <person name="Lowry S."/>
            <person name="LaButti K."/>
            <person name="Han J."/>
            <person name="Copeland A."/>
            <person name="Lindquist E."/>
            <person name="Barry K."/>
            <person name="Schmutz J."/>
            <person name="Baker S.E."/>
            <person name="Ciuffetti L.M."/>
            <person name="Grigoriev I.V."/>
            <person name="Zhong S."/>
            <person name="Turgeon B.G."/>
        </authorList>
    </citation>
    <scope>NUCLEOTIDE SEQUENCE [LARGE SCALE GENOMIC DNA]</scope>
    <source>
        <strain evidence="6">28A</strain>
    </source>
</reference>
<organism evidence="5 6">
    <name type="scientific">Exserohilum turcicum (strain 28A)</name>
    <name type="common">Northern leaf blight fungus</name>
    <name type="synonym">Setosphaeria turcica</name>
    <dbReference type="NCBI Taxonomy" id="671987"/>
    <lineage>
        <taxon>Eukaryota</taxon>
        <taxon>Fungi</taxon>
        <taxon>Dikarya</taxon>
        <taxon>Ascomycota</taxon>
        <taxon>Pezizomycotina</taxon>
        <taxon>Dothideomycetes</taxon>
        <taxon>Pleosporomycetidae</taxon>
        <taxon>Pleosporales</taxon>
        <taxon>Pleosporineae</taxon>
        <taxon>Pleosporaceae</taxon>
        <taxon>Exserohilum</taxon>
    </lineage>
</organism>
<name>R0JXU8_EXST2</name>
<keyword evidence="3" id="KW-0012">Acyltransferase</keyword>
<dbReference type="SUPFAM" id="SSF55729">
    <property type="entry name" value="Acyl-CoA N-acyltransferases (Nat)"/>
    <property type="match status" value="1"/>
</dbReference>
<dbReference type="HOGENOM" id="CLU_073102_0_0_1"/>
<keyword evidence="2" id="KW-0808">Transferase</keyword>
<sequence>MKLNEKEAILTPRLLLVPYCSHHVVTYHEWMQDEELQKLTASEPLTLCEEYSMQESWRQDADKLTFIICTAPNAAPIAKAPERKFTPEKDDAPERMIGDVNLFLYPSDDEDGDDAEDATAVSAHAEDDAKQHATRVVGEVEIMIARPDARGKGLAQEALQAFLWYIDSSLPAILNEYTQGRSTNACLSYLRVKIDKDNTRSLALFQKLGFADISGPNYFGEMELRSRRSTSEQQNVVAEKLPYGLL</sequence>
<protein>
    <recommendedName>
        <fullName evidence="4">N-acetyltransferase domain-containing protein</fullName>
    </recommendedName>
</protein>
<dbReference type="InterPro" id="IPR016181">
    <property type="entry name" value="Acyl_CoA_acyltransferase"/>
</dbReference>
<feature type="domain" description="N-acetyltransferase" evidence="4">
    <location>
        <begin position="13"/>
        <end position="210"/>
    </location>
</feature>
<dbReference type="RefSeq" id="XP_008031305.1">
    <property type="nucleotide sequence ID" value="XM_008033114.1"/>
</dbReference>
<keyword evidence="6" id="KW-1185">Reference proteome</keyword>
<dbReference type="Proteomes" id="UP000016935">
    <property type="component" value="Unassembled WGS sequence"/>
</dbReference>
<evidence type="ECO:0000256" key="1">
    <source>
        <dbReference type="ARBA" id="ARBA00009342"/>
    </source>
</evidence>
<evidence type="ECO:0000256" key="3">
    <source>
        <dbReference type="ARBA" id="ARBA00023315"/>
    </source>
</evidence>
<evidence type="ECO:0000313" key="5">
    <source>
        <dbReference type="EMBL" id="EOA81072.1"/>
    </source>
</evidence>
<comment type="similarity">
    <text evidence="1">Belongs to the acetyltransferase family. GNAT subfamily.</text>
</comment>